<keyword evidence="10" id="KW-0921">Nickel transport</keyword>
<evidence type="ECO:0000256" key="3">
    <source>
        <dbReference type="ARBA" id="ARBA00022448"/>
    </source>
</evidence>
<dbReference type="PROSITE" id="PS00211">
    <property type="entry name" value="ABC_TRANSPORTER_1"/>
    <property type="match status" value="1"/>
</dbReference>
<evidence type="ECO:0000256" key="9">
    <source>
        <dbReference type="ARBA" id="ARBA00023065"/>
    </source>
</evidence>
<protein>
    <recommendedName>
        <fullName evidence="14">Nickel import system ATP-binding protein NikD</fullName>
        <ecNumber evidence="13">7.2.2.11</ecNumber>
    </recommendedName>
</protein>
<keyword evidence="8" id="KW-1278">Translocase</keyword>
<keyword evidence="11" id="KW-0472">Membrane</keyword>
<evidence type="ECO:0000256" key="13">
    <source>
        <dbReference type="ARBA" id="ARBA00039098"/>
    </source>
</evidence>
<dbReference type="Gene3D" id="3.40.50.300">
    <property type="entry name" value="P-loop containing nucleotide triphosphate hydrolases"/>
    <property type="match status" value="1"/>
</dbReference>
<keyword evidence="9" id="KW-0406">Ion transport</keyword>
<reference evidence="17" key="1">
    <citation type="submission" date="2020-08" db="EMBL/GenBank/DDBJ databases">
        <title>Genome public.</title>
        <authorList>
            <person name="Liu C."/>
            <person name="Sun Q."/>
        </authorList>
    </citation>
    <scope>NUCLEOTIDE SEQUENCE</scope>
    <source>
        <strain evidence="17">NSJ-24</strain>
    </source>
</reference>
<comment type="similarity">
    <text evidence="2">Belongs to the ABC transporter superfamily.</text>
</comment>
<dbReference type="AlphaFoldDB" id="A0A926I4L8"/>
<comment type="subunit">
    <text evidence="12">The complex is composed of two ATP-binding proteins (NikD and NikE), two transmembrane proteins (NikB and NikC) and a solute-binding protein (NikA).</text>
</comment>
<dbReference type="InterPro" id="IPR050388">
    <property type="entry name" value="ABC_Ni/Peptide_Import"/>
</dbReference>
<dbReference type="GO" id="GO:0005886">
    <property type="term" value="C:plasma membrane"/>
    <property type="evidence" value="ECO:0007669"/>
    <property type="project" value="UniProtKB-SubCell"/>
</dbReference>
<evidence type="ECO:0000256" key="4">
    <source>
        <dbReference type="ARBA" id="ARBA00022475"/>
    </source>
</evidence>
<proteinExistence type="inferred from homology"/>
<evidence type="ECO:0000256" key="6">
    <source>
        <dbReference type="ARBA" id="ARBA00022741"/>
    </source>
</evidence>
<sequence length="311" mass="34208">MGVLNNNKESVLKVKNLTVSFSRYDRGWNKTNLQVIHSLDVEVFSGEILAVVGSSGSGKSLLAHSVLGILPDNATITGSMEFMGKPLTEKDQKKLRGEQIVLIPQSVEFLDPLMKVGKQVKGIKGTVEKMREAFRRYGLSENVEKMYPFQLSGGMARRVLVSTAVMEKSKLIIADEPTPGLDMEMAMETLRHFRQLADQGCGVMLITHDIDLALSVADRIAVFYAGTTVEECPAEDFIKGKKALRHPYSRAFIDALPQNSFKPIKGTQPYAGDLPKGCLFADRCPLRTEECGGKIQMSSVRGGKVRCVHAT</sequence>
<evidence type="ECO:0000256" key="7">
    <source>
        <dbReference type="ARBA" id="ARBA00022840"/>
    </source>
</evidence>
<dbReference type="RefSeq" id="WP_187525040.1">
    <property type="nucleotide sequence ID" value="NZ_JACRTA010000001.1"/>
</dbReference>
<evidence type="ECO:0000256" key="8">
    <source>
        <dbReference type="ARBA" id="ARBA00022967"/>
    </source>
</evidence>
<keyword evidence="5" id="KW-0533">Nickel</keyword>
<keyword evidence="3" id="KW-0813">Transport</keyword>
<dbReference type="NCBIfam" id="TIGR01727">
    <property type="entry name" value="oligo_HPY"/>
    <property type="match status" value="1"/>
</dbReference>
<keyword evidence="6" id="KW-0547">Nucleotide-binding</keyword>
<dbReference type="Pfam" id="PF00005">
    <property type="entry name" value="ABC_tran"/>
    <property type="match status" value="1"/>
</dbReference>
<dbReference type="GO" id="GO:0005524">
    <property type="term" value="F:ATP binding"/>
    <property type="evidence" value="ECO:0007669"/>
    <property type="project" value="UniProtKB-KW"/>
</dbReference>
<keyword evidence="4" id="KW-1003">Cell membrane</keyword>
<dbReference type="Proteomes" id="UP000610862">
    <property type="component" value="Unassembled WGS sequence"/>
</dbReference>
<comment type="subcellular location">
    <subcellularLocation>
        <location evidence="1">Cell membrane</location>
        <topology evidence="1">Peripheral membrane protein</topology>
    </subcellularLocation>
</comment>
<dbReference type="SUPFAM" id="SSF52540">
    <property type="entry name" value="P-loop containing nucleoside triphosphate hydrolases"/>
    <property type="match status" value="1"/>
</dbReference>
<dbReference type="GO" id="GO:0015833">
    <property type="term" value="P:peptide transport"/>
    <property type="evidence" value="ECO:0007669"/>
    <property type="project" value="InterPro"/>
</dbReference>
<evidence type="ECO:0000256" key="14">
    <source>
        <dbReference type="ARBA" id="ARBA00044143"/>
    </source>
</evidence>
<dbReference type="PANTHER" id="PTHR43297">
    <property type="entry name" value="OLIGOPEPTIDE TRANSPORT ATP-BINDING PROTEIN APPD"/>
    <property type="match status" value="1"/>
</dbReference>
<dbReference type="InterPro" id="IPR003593">
    <property type="entry name" value="AAA+_ATPase"/>
</dbReference>
<dbReference type="InterPro" id="IPR003439">
    <property type="entry name" value="ABC_transporter-like_ATP-bd"/>
</dbReference>
<keyword evidence="18" id="KW-1185">Reference proteome</keyword>
<evidence type="ECO:0000256" key="1">
    <source>
        <dbReference type="ARBA" id="ARBA00004202"/>
    </source>
</evidence>
<evidence type="ECO:0000256" key="10">
    <source>
        <dbReference type="ARBA" id="ARBA00023112"/>
    </source>
</evidence>
<evidence type="ECO:0000259" key="16">
    <source>
        <dbReference type="PROSITE" id="PS50893"/>
    </source>
</evidence>
<dbReference type="PANTHER" id="PTHR43297:SF13">
    <property type="entry name" value="NICKEL ABC TRANSPORTER, ATP-BINDING PROTEIN"/>
    <property type="match status" value="1"/>
</dbReference>
<evidence type="ECO:0000256" key="5">
    <source>
        <dbReference type="ARBA" id="ARBA00022596"/>
    </source>
</evidence>
<accession>A0A926I4L8</accession>
<organism evidence="17 18">
    <name type="scientific">Lentihominibacter hominis</name>
    <dbReference type="NCBI Taxonomy" id="2763645"/>
    <lineage>
        <taxon>Bacteria</taxon>
        <taxon>Bacillati</taxon>
        <taxon>Bacillota</taxon>
        <taxon>Clostridia</taxon>
        <taxon>Peptostreptococcales</taxon>
        <taxon>Anaerovoracaceae</taxon>
        <taxon>Lentihominibacter</taxon>
    </lineage>
</organism>
<evidence type="ECO:0000256" key="15">
    <source>
        <dbReference type="ARBA" id="ARBA00048610"/>
    </source>
</evidence>
<dbReference type="InterPro" id="IPR017871">
    <property type="entry name" value="ABC_transporter-like_CS"/>
</dbReference>
<keyword evidence="7 17" id="KW-0067">ATP-binding</keyword>
<dbReference type="Pfam" id="PF08352">
    <property type="entry name" value="oligo_HPY"/>
    <property type="match status" value="1"/>
</dbReference>
<dbReference type="InterPro" id="IPR013563">
    <property type="entry name" value="Oligopep_ABC_C"/>
</dbReference>
<evidence type="ECO:0000256" key="12">
    <source>
        <dbReference type="ARBA" id="ARBA00038669"/>
    </source>
</evidence>
<dbReference type="GO" id="GO:0015413">
    <property type="term" value="F:ABC-type nickel transporter activity"/>
    <property type="evidence" value="ECO:0007669"/>
    <property type="project" value="UniProtKB-EC"/>
</dbReference>
<dbReference type="EC" id="7.2.2.11" evidence="13"/>
<feature type="domain" description="ABC transporter" evidence="16">
    <location>
        <begin position="12"/>
        <end position="250"/>
    </location>
</feature>
<evidence type="ECO:0000313" key="17">
    <source>
        <dbReference type="EMBL" id="MBC8567944.1"/>
    </source>
</evidence>
<comment type="caution">
    <text evidence="17">The sequence shown here is derived from an EMBL/GenBank/DDBJ whole genome shotgun (WGS) entry which is preliminary data.</text>
</comment>
<dbReference type="InterPro" id="IPR027417">
    <property type="entry name" value="P-loop_NTPase"/>
</dbReference>
<evidence type="ECO:0000313" key="18">
    <source>
        <dbReference type="Proteomes" id="UP000610862"/>
    </source>
</evidence>
<comment type="catalytic activity">
    <reaction evidence="15">
        <text>Ni(2+)(out) + ATP + H2O = Ni(2+)(in) + ADP + phosphate + H(+)</text>
        <dbReference type="Rhea" id="RHEA:15557"/>
        <dbReference type="ChEBI" id="CHEBI:15377"/>
        <dbReference type="ChEBI" id="CHEBI:15378"/>
        <dbReference type="ChEBI" id="CHEBI:30616"/>
        <dbReference type="ChEBI" id="CHEBI:43474"/>
        <dbReference type="ChEBI" id="CHEBI:49786"/>
        <dbReference type="ChEBI" id="CHEBI:456216"/>
        <dbReference type="EC" id="7.2.2.11"/>
    </reaction>
    <physiologicalReaction direction="left-to-right" evidence="15">
        <dbReference type="Rhea" id="RHEA:15558"/>
    </physiologicalReaction>
</comment>
<gene>
    <name evidence="17" type="ORF">H8692_04075</name>
</gene>
<evidence type="ECO:0000256" key="2">
    <source>
        <dbReference type="ARBA" id="ARBA00005417"/>
    </source>
</evidence>
<dbReference type="PROSITE" id="PS50893">
    <property type="entry name" value="ABC_TRANSPORTER_2"/>
    <property type="match status" value="1"/>
</dbReference>
<dbReference type="SMART" id="SM00382">
    <property type="entry name" value="AAA"/>
    <property type="match status" value="1"/>
</dbReference>
<evidence type="ECO:0000256" key="11">
    <source>
        <dbReference type="ARBA" id="ARBA00023136"/>
    </source>
</evidence>
<name>A0A926I4L8_9FIRM</name>
<dbReference type="EMBL" id="JACRTA010000001">
    <property type="protein sequence ID" value="MBC8567944.1"/>
    <property type="molecule type" value="Genomic_DNA"/>
</dbReference>
<dbReference type="GO" id="GO:0016887">
    <property type="term" value="F:ATP hydrolysis activity"/>
    <property type="evidence" value="ECO:0007669"/>
    <property type="project" value="InterPro"/>
</dbReference>